<proteinExistence type="predicted"/>
<protein>
    <submittedName>
        <fullName evidence="1">Uncharacterized protein</fullName>
    </submittedName>
</protein>
<gene>
    <name evidence="1" type="ORF">AMECASPLE_032864</name>
</gene>
<dbReference type="EMBL" id="JAHRIP010060769">
    <property type="protein sequence ID" value="MEQ2304985.1"/>
    <property type="molecule type" value="Genomic_DNA"/>
</dbReference>
<evidence type="ECO:0000313" key="2">
    <source>
        <dbReference type="Proteomes" id="UP001469553"/>
    </source>
</evidence>
<sequence>MGMLWQSCDHAMTDQKSRQIKNNSTVEMPPSYELLANQPALSHHKAPTSPLTGLYPTLQVTGGEVCGVPFRTETIFSLTHTTKTVAYITIDTVTHTHKIKITHIYY</sequence>
<comment type="caution">
    <text evidence="1">The sequence shown here is derived from an EMBL/GenBank/DDBJ whole genome shotgun (WGS) entry which is preliminary data.</text>
</comment>
<dbReference type="Proteomes" id="UP001469553">
    <property type="component" value="Unassembled WGS sequence"/>
</dbReference>
<keyword evidence="2" id="KW-1185">Reference proteome</keyword>
<evidence type="ECO:0000313" key="1">
    <source>
        <dbReference type="EMBL" id="MEQ2304985.1"/>
    </source>
</evidence>
<accession>A0ABV0ZHC8</accession>
<organism evidence="1 2">
    <name type="scientific">Ameca splendens</name>
    <dbReference type="NCBI Taxonomy" id="208324"/>
    <lineage>
        <taxon>Eukaryota</taxon>
        <taxon>Metazoa</taxon>
        <taxon>Chordata</taxon>
        <taxon>Craniata</taxon>
        <taxon>Vertebrata</taxon>
        <taxon>Euteleostomi</taxon>
        <taxon>Actinopterygii</taxon>
        <taxon>Neopterygii</taxon>
        <taxon>Teleostei</taxon>
        <taxon>Neoteleostei</taxon>
        <taxon>Acanthomorphata</taxon>
        <taxon>Ovalentaria</taxon>
        <taxon>Atherinomorphae</taxon>
        <taxon>Cyprinodontiformes</taxon>
        <taxon>Goodeidae</taxon>
        <taxon>Ameca</taxon>
    </lineage>
</organism>
<reference evidence="1 2" key="1">
    <citation type="submission" date="2021-06" db="EMBL/GenBank/DDBJ databases">
        <authorList>
            <person name="Palmer J.M."/>
        </authorList>
    </citation>
    <scope>NUCLEOTIDE SEQUENCE [LARGE SCALE GENOMIC DNA]</scope>
    <source>
        <strain evidence="1 2">AS_MEX2019</strain>
        <tissue evidence="1">Muscle</tissue>
    </source>
</reference>
<name>A0ABV0ZHC8_9TELE</name>